<protein>
    <submittedName>
        <fullName evidence="2">Uncharacterized protein</fullName>
    </submittedName>
</protein>
<feature type="compositionally biased region" description="Acidic residues" evidence="1">
    <location>
        <begin position="24"/>
        <end position="36"/>
    </location>
</feature>
<accession>A0AAD8PEU3</accession>
<feature type="compositionally biased region" description="Basic and acidic residues" evidence="1">
    <location>
        <begin position="79"/>
        <end position="104"/>
    </location>
</feature>
<dbReference type="EMBL" id="JAVEPI010000002">
    <property type="protein sequence ID" value="KAK1444061.1"/>
    <property type="molecule type" value="Genomic_DNA"/>
</dbReference>
<sequence length="132" mass="14555">MVPPNVETTLDTVRAAKLGINEEQNNEEYDTLDNEGEMTNTDLTPTTNTEYDGDVTTTEEAEVKEAPKSVDEPESVGKAGEKAQEAPKKDDKDAYSQKKDEKITRPSGEPQHKLVKMPPGGISTSKFPQMRD</sequence>
<reference evidence="2" key="1">
    <citation type="submission" date="2023-08" db="EMBL/GenBank/DDBJ databases">
        <title>Draft sequence of the Babesia gibsoni genome.</title>
        <authorList>
            <person name="Yamagishi J.Y."/>
            <person name="Xuan X.X."/>
        </authorList>
    </citation>
    <scope>NUCLEOTIDE SEQUENCE</scope>
    <source>
        <strain evidence="2">Azabu</strain>
    </source>
</reference>
<keyword evidence="3" id="KW-1185">Reference proteome</keyword>
<dbReference type="AlphaFoldDB" id="A0AAD8PEU3"/>
<feature type="compositionally biased region" description="Low complexity" evidence="1">
    <location>
        <begin position="39"/>
        <end position="49"/>
    </location>
</feature>
<feature type="compositionally biased region" description="Acidic residues" evidence="1">
    <location>
        <begin position="51"/>
        <end position="60"/>
    </location>
</feature>
<proteinExistence type="predicted"/>
<gene>
    <name evidence="2" type="ORF">BgAZ_209370</name>
</gene>
<feature type="compositionally biased region" description="Polar residues" evidence="1">
    <location>
        <begin position="122"/>
        <end position="132"/>
    </location>
</feature>
<evidence type="ECO:0000313" key="2">
    <source>
        <dbReference type="EMBL" id="KAK1444061.1"/>
    </source>
</evidence>
<evidence type="ECO:0000313" key="3">
    <source>
        <dbReference type="Proteomes" id="UP001230268"/>
    </source>
</evidence>
<comment type="caution">
    <text evidence="2">The sequence shown here is derived from an EMBL/GenBank/DDBJ whole genome shotgun (WGS) entry which is preliminary data.</text>
</comment>
<evidence type="ECO:0000256" key="1">
    <source>
        <dbReference type="SAM" id="MobiDB-lite"/>
    </source>
</evidence>
<feature type="compositionally biased region" description="Basic and acidic residues" evidence="1">
    <location>
        <begin position="61"/>
        <end position="71"/>
    </location>
</feature>
<name>A0AAD8PEU3_BABGI</name>
<organism evidence="2 3">
    <name type="scientific">Babesia gibsoni</name>
    <dbReference type="NCBI Taxonomy" id="33632"/>
    <lineage>
        <taxon>Eukaryota</taxon>
        <taxon>Sar</taxon>
        <taxon>Alveolata</taxon>
        <taxon>Apicomplexa</taxon>
        <taxon>Aconoidasida</taxon>
        <taxon>Piroplasmida</taxon>
        <taxon>Babesiidae</taxon>
        <taxon>Babesia</taxon>
    </lineage>
</organism>
<feature type="region of interest" description="Disordered" evidence="1">
    <location>
        <begin position="16"/>
        <end position="132"/>
    </location>
</feature>
<dbReference type="Proteomes" id="UP001230268">
    <property type="component" value="Unassembled WGS sequence"/>
</dbReference>